<dbReference type="eggNOG" id="COG5263">
    <property type="taxonomic scope" value="Bacteria"/>
</dbReference>
<dbReference type="Pfam" id="PF01473">
    <property type="entry name" value="Choline_bind_1"/>
    <property type="match status" value="2"/>
</dbReference>
<evidence type="ECO:0000256" key="2">
    <source>
        <dbReference type="PROSITE-ProRule" id="PRU00591"/>
    </source>
</evidence>
<dbReference type="PROSITE" id="PS51170">
    <property type="entry name" value="CW"/>
    <property type="match status" value="2"/>
</dbReference>
<comment type="caution">
    <text evidence="3">The sequence shown here is derived from an EMBL/GenBank/DDBJ whole genome shotgun (WGS) entry which is preliminary data.</text>
</comment>
<organism evidence="3 4">
    <name type="scientific">Solobacterium moorei F0204</name>
    <dbReference type="NCBI Taxonomy" id="706433"/>
    <lineage>
        <taxon>Bacteria</taxon>
        <taxon>Bacillati</taxon>
        <taxon>Bacillota</taxon>
        <taxon>Erysipelotrichia</taxon>
        <taxon>Erysipelotrichales</taxon>
        <taxon>Erysipelotrichaceae</taxon>
        <taxon>Solobacterium</taxon>
    </lineage>
</organism>
<dbReference type="SUPFAM" id="SSF69360">
    <property type="entry name" value="Cell wall binding repeat"/>
    <property type="match status" value="2"/>
</dbReference>
<evidence type="ECO:0000313" key="4">
    <source>
        <dbReference type="Proteomes" id="UP000004097"/>
    </source>
</evidence>
<dbReference type="Pfam" id="PF19127">
    <property type="entry name" value="Choline_bind_3"/>
    <property type="match status" value="1"/>
</dbReference>
<gene>
    <name evidence="3" type="ORF">HMPREF9430_01752</name>
</gene>
<dbReference type="InterPro" id="IPR018337">
    <property type="entry name" value="Cell_wall/Cho-bd_repeat"/>
</dbReference>
<protein>
    <submittedName>
        <fullName evidence="3">Cell wall-binding repeat protein</fullName>
    </submittedName>
</protein>
<keyword evidence="1" id="KW-0677">Repeat</keyword>
<dbReference type="HOGENOM" id="CLU_992157_0_0_9"/>
<feature type="non-terminal residue" evidence="3">
    <location>
        <position position="281"/>
    </location>
</feature>
<dbReference type="Gene3D" id="2.10.270.10">
    <property type="entry name" value="Cholin Binding"/>
    <property type="match status" value="3"/>
</dbReference>
<dbReference type="RefSeq" id="WP_006526556.1">
    <property type="nucleotide sequence ID" value="NZ_GL637669.1"/>
</dbReference>
<dbReference type="Proteomes" id="UP000004097">
    <property type="component" value="Unassembled WGS sequence"/>
</dbReference>
<dbReference type="EMBL" id="AECQ01000036">
    <property type="protein sequence ID" value="EFW23627.1"/>
    <property type="molecule type" value="Genomic_DNA"/>
</dbReference>
<feature type="repeat" description="Cell wall-binding" evidence="2">
    <location>
        <begin position="238"/>
        <end position="257"/>
    </location>
</feature>
<accession>E7MQB8</accession>
<evidence type="ECO:0000256" key="1">
    <source>
        <dbReference type="ARBA" id="ARBA00022737"/>
    </source>
</evidence>
<evidence type="ECO:0000313" key="3">
    <source>
        <dbReference type="EMBL" id="EFW23627.1"/>
    </source>
</evidence>
<proteinExistence type="predicted"/>
<dbReference type="STRING" id="706433.HMPREF9430_01752"/>
<name>E7MQB8_9FIRM</name>
<sequence>MRKITLYIYSLFIVLSINPLRTVVRAEEPEISAPTAPIQTGWVTTEDGHKQWLDETGTPVIGWHSIEDFMYHFDNNGYMETGKHFITNKYYLFRENGTLCSAPGLTTYQGKTYWILEDESLKTSDWGTFTGETYYFDEEGEKVSGKQNIAGVNYYFNENEEKNLFKNGLVKAQNGEWYYAEPSGELATSTYKTVGGKTYYFNANSVLENTAIQFGTVKNGWQSINNSWYYFNEDSSMHTGWLNYGGKKYYLYPDGSMATGWIYTNGHYQYLDSFGIQQFGW</sequence>
<reference evidence="3 4" key="1">
    <citation type="submission" date="2010-08" db="EMBL/GenBank/DDBJ databases">
        <authorList>
            <person name="Weinstock G."/>
            <person name="Sodergren E."/>
            <person name="Clifton S."/>
            <person name="Fulton L."/>
            <person name="Fulton B."/>
            <person name="Courtney L."/>
            <person name="Fronick C."/>
            <person name="Harrison M."/>
            <person name="Strong C."/>
            <person name="Farmer C."/>
            <person name="Delahaunty K."/>
            <person name="Markovic C."/>
            <person name="Hall O."/>
            <person name="Minx P."/>
            <person name="Tomlinson C."/>
            <person name="Mitreva M."/>
            <person name="Hou S."/>
            <person name="Chen J."/>
            <person name="Wollam A."/>
            <person name="Pepin K.H."/>
            <person name="Johnson M."/>
            <person name="Bhonagiri V."/>
            <person name="Zhang X."/>
            <person name="Suruliraj S."/>
            <person name="Warren W."/>
            <person name="Chinwalla A."/>
            <person name="Mardis E.R."/>
            <person name="Wilson R.K."/>
        </authorList>
    </citation>
    <scope>NUCLEOTIDE SEQUENCE [LARGE SCALE GENOMIC DNA]</scope>
    <source>
        <strain evidence="3 4">F0204</strain>
    </source>
</reference>
<keyword evidence="4" id="KW-1185">Reference proteome</keyword>
<feature type="repeat" description="Cell wall-binding" evidence="2">
    <location>
        <begin position="218"/>
        <end position="237"/>
    </location>
</feature>
<dbReference type="AlphaFoldDB" id="E7MQB8"/>